<accession>A0A7W6ETJ5</accession>
<feature type="transmembrane region" description="Helical" evidence="1">
    <location>
        <begin position="52"/>
        <end position="69"/>
    </location>
</feature>
<gene>
    <name evidence="2" type="ORF">FHS57_005949</name>
</gene>
<dbReference type="Proteomes" id="UP000541352">
    <property type="component" value="Unassembled WGS sequence"/>
</dbReference>
<protein>
    <submittedName>
        <fullName evidence="2">Uncharacterized protein</fullName>
    </submittedName>
</protein>
<sequence>MEKSETKLKQSSFKKLGWVSIGLCGLCCTLPIIGTFAGISSLTAIAFYMEKIGIVTLALAGFLFFYSFYKKQQATKSCMTSCDVNCDCKEPNTIKS</sequence>
<keyword evidence="3" id="KW-1185">Reference proteome</keyword>
<dbReference type="Gene3D" id="1.10.287.910">
    <property type="entry name" value="bacterial mercury transporter, merf"/>
    <property type="match status" value="1"/>
</dbReference>
<name>A0A7W6ETJ5_9BACT</name>
<evidence type="ECO:0000256" key="1">
    <source>
        <dbReference type="SAM" id="Phobius"/>
    </source>
</evidence>
<comment type="caution">
    <text evidence="2">The sequence shown here is derived from an EMBL/GenBank/DDBJ whole genome shotgun (WGS) entry which is preliminary data.</text>
</comment>
<dbReference type="RefSeq" id="WP_183979907.1">
    <property type="nucleotide sequence ID" value="NZ_JACIBY010000022.1"/>
</dbReference>
<dbReference type="AlphaFoldDB" id="A0A7W6ETJ5"/>
<proteinExistence type="predicted"/>
<dbReference type="EMBL" id="JACIBY010000022">
    <property type="protein sequence ID" value="MBB3841920.1"/>
    <property type="molecule type" value="Genomic_DNA"/>
</dbReference>
<evidence type="ECO:0000313" key="3">
    <source>
        <dbReference type="Proteomes" id="UP000541352"/>
    </source>
</evidence>
<feature type="transmembrane region" description="Helical" evidence="1">
    <location>
        <begin position="21"/>
        <end position="46"/>
    </location>
</feature>
<keyword evidence="1" id="KW-0472">Membrane</keyword>
<keyword evidence="1" id="KW-1133">Transmembrane helix</keyword>
<organism evidence="2 3">
    <name type="scientific">Runella defluvii</name>
    <dbReference type="NCBI Taxonomy" id="370973"/>
    <lineage>
        <taxon>Bacteria</taxon>
        <taxon>Pseudomonadati</taxon>
        <taxon>Bacteroidota</taxon>
        <taxon>Cytophagia</taxon>
        <taxon>Cytophagales</taxon>
        <taxon>Spirosomataceae</taxon>
        <taxon>Runella</taxon>
    </lineage>
</organism>
<keyword evidence="1" id="KW-0812">Transmembrane</keyword>
<evidence type="ECO:0000313" key="2">
    <source>
        <dbReference type="EMBL" id="MBB3841920.1"/>
    </source>
</evidence>
<reference evidence="2 3" key="1">
    <citation type="submission" date="2020-08" db="EMBL/GenBank/DDBJ databases">
        <title>Genomic Encyclopedia of Type Strains, Phase IV (KMG-IV): sequencing the most valuable type-strain genomes for metagenomic binning, comparative biology and taxonomic classification.</title>
        <authorList>
            <person name="Goeker M."/>
        </authorList>
    </citation>
    <scope>NUCLEOTIDE SEQUENCE [LARGE SCALE GENOMIC DNA]</scope>
    <source>
        <strain evidence="2 3">DSM 17976</strain>
    </source>
</reference>